<comment type="caution">
    <text evidence="2">The sequence shown here is derived from an EMBL/GenBank/DDBJ whole genome shotgun (WGS) entry which is preliminary data.</text>
</comment>
<keyword evidence="3" id="KW-1185">Reference proteome</keyword>
<protein>
    <submittedName>
        <fullName evidence="2">Uncharacterized protein</fullName>
    </submittedName>
</protein>
<dbReference type="AlphaFoldDB" id="A0A498HLU7"/>
<feature type="region of interest" description="Disordered" evidence="1">
    <location>
        <begin position="1"/>
        <end position="130"/>
    </location>
</feature>
<organism evidence="2 3">
    <name type="scientific">Malus domestica</name>
    <name type="common">Apple</name>
    <name type="synonym">Pyrus malus</name>
    <dbReference type="NCBI Taxonomy" id="3750"/>
    <lineage>
        <taxon>Eukaryota</taxon>
        <taxon>Viridiplantae</taxon>
        <taxon>Streptophyta</taxon>
        <taxon>Embryophyta</taxon>
        <taxon>Tracheophyta</taxon>
        <taxon>Spermatophyta</taxon>
        <taxon>Magnoliopsida</taxon>
        <taxon>eudicotyledons</taxon>
        <taxon>Gunneridae</taxon>
        <taxon>Pentapetalae</taxon>
        <taxon>rosids</taxon>
        <taxon>fabids</taxon>
        <taxon>Rosales</taxon>
        <taxon>Rosaceae</taxon>
        <taxon>Amygdaloideae</taxon>
        <taxon>Maleae</taxon>
        <taxon>Malus</taxon>
    </lineage>
</organism>
<dbReference type="EMBL" id="RDQH01000342">
    <property type="protein sequence ID" value="RXH70882.1"/>
    <property type="molecule type" value="Genomic_DNA"/>
</dbReference>
<sequence>MARKAVAPPSPPPPRTQRGQNDTSWQTCTPANRETKKPPPKSSTCKPHPGATQNRKKNEISEGKTATNQVRPRKQRGKREQRLEGFRCADIKEKNVESSKARGGKVRRRGMLERGGRGYRRPKPKQRTGG</sequence>
<feature type="compositionally biased region" description="Basic and acidic residues" evidence="1">
    <location>
        <begin position="78"/>
        <end position="100"/>
    </location>
</feature>
<feature type="compositionally biased region" description="Polar residues" evidence="1">
    <location>
        <begin position="17"/>
        <end position="32"/>
    </location>
</feature>
<feature type="compositionally biased region" description="Basic residues" evidence="1">
    <location>
        <begin position="117"/>
        <end position="130"/>
    </location>
</feature>
<gene>
    <name evidence="2" type="ORF">DVH24_015504</name>
</gene>
<evidence type="ECO:0000313" key="2">
    <source>
        <dbReference type="EMBL" id="RXH70882.1"/>
    </source>
</evidence>
<proteinExistence type="predicted"/>
<accession>A0A498HLU7</accession>
<name>A0A498HLU7_MALDO</name>
<reference evidence="2 3" key="1">
    <citation type="submission" date="2018-10" db="EMBL/GenBank/DDBJ databases">
        <title>A high-quality apple genome assembly.</title>
        <authorList>
            <person name="Hu J."/>
        </authorList>
    </citation>
    <scope>NUCLEOTIDE SEQUENCE [LARGE SCALE GENOMIC DNA]</scope>
    <source>
        <strain evidence="3">cv. HFTH1</strain>
        <tissue evidence="2">Young leaf</tissue>
    </source>
</reference>
<dbReference type="Proteomes" id="UP000290289">
    <property type="component" value="Chromosome 16"/>
</dbReference>
<evidence type="ECO:0000313" key="3">
    <source>
        <dbReference type="Proteomes" id="UP000290289"/>
    </source>
</evidence>
<evidence type="ECO:0000256" key="1">
    <source>
        <dbReference type="SAM" id="MobiDB-lite"/>
    </source>
</evidence>